<dbReference type="PANTHER" id="PTHR23133:SF2">
    <property type="entry name" value="IMIDAZOLEGLYCEROL-PHOSPHATE DEHYDRATASE"/>
    <property type="match status" value="1"/>
</dbReference>
<dbReference type="NCBIfam" id="NF002111">
    <property type="entry name" value="PRK00951.2-1"/>
    <property type="match status" value="1"/>
</dbReference>
<keyword evidence="5 6" id="KW-0456">Lyase</keyword>
<evidence type="ECO:0000256" key="5">
    <source>
        <dbReference type="ARBA" id="ARBA00023239"/>
    </source>
</evidence>
<name>A0A3B0V8P3_9ZZZZ</name>
<keyword evidence="4" id="KW-0368">Histidine biosynthesis</keyword>
<evidence type="ECO:0000313" key="6">
    <source>
        <dbReference type="EMBL" id="VAW35132.1"/>
    </source>
</evidence>
<dbReference type="PROSITE" id="PS00955">
    <property type="entry name" value="IGP_DEHYDRATASE_2"/>
    <property type="match status" value="1"/>
</dbReference>
<evidence type="ECO:0000256" key="4">
    <source>
        <dbReference type="ARBA" id="ARBA00023102"/>
    </source>
</evidence>
<dbReference type="EMBL" id="UOEZ01000020">
    <property type="protein sequence ID" value="VAW35132.1"/>
    <property type="molecule type" value="Genomic_DNA"/>
</dbReference>
<dbReference type="CDD" id="cd07914">
    <property type="entry name" value="IGPD"/>
    <property type="match status" value="1"/>
</dbReference>
<dbReference type="HAMAP" id="MF_00076">
    <property type="entry name" value="HisB"/>
    <property type="match status" value="1"/>
</dbReference>
<dbReference type="GO" id="GO:0004424">
    <property type="term" value="F:imidazoleglycerol-phosphate dehydratase activity"/>
    <property type="evidence" value="ECO:0007669"/>
    <property type="project" value="InterPro"/>
</dbReference>
<dbReference type="InterPro" id="IPR020565">
    <property type="entry name" value="ImidazoleglycerP_deHydtase_CS"/>
</dbReference>
<dbReference type="NCBIfam" id="NF002114">
    <property type="entry name" value="PRK00951.2-4"/>
    <property type="match status" value="1"/>
</dbReference>
<sequence length="202" mass="22647">MAKALRKATIKRKTTETDISLTLKLDGTGKNKIETGVPFFDHMLTLFSRHGLFDLTLKVKGDIEIDFHHTIEDTGITLGEAFKKALGDKAGIRRYGRADVPMVDSLASVVVDISGRPYLRMTVAKELFKSKARREEFDERLTEEFMRAVSNNAGLDLHIDLPYGKENHHAIEAIFKAFGRAMRVAVERDPRVKGVMSTKGTL</sequence>
<dbReference type="AlphaFoldDB" id="A0A3B0V8P3"/>
<proteinExistence type="inferred from homology"/>
<comment type="pathway">
    <text evidence="1">Amino-acid biosynthesis; L-histidine biosynthesis; L-histidine from 5-phospho-alpha-D-ribose 1-diphosphate: step 6/9.</text>
</comment>
<dbReference type="PANTHER" id="PTHR23133">
    <property type="entry name" value="IMIDAZOLEGLYCEROL-PHOSPHATE DEHYDRATASE HIS7"/>
    <property type="match status" value="1"/>
</dbReference>
<keyword evidence="3" id="KW-0028">Amino-acid biosynthesis</keyword>
<dbReference type="Pfam" id="PF00475">
    <property type="entry name" value="IGPD"/>
    <property type="match status" value="1"/>
</dbReference>
<dbReference type="InterPro" id="IPR020568">
    <property type="entry name" value="Ribosomal_Su5_D2-typ_SF"/>
</dbReference>
<protein>
    <recommendedName>
        <fullName evidence="2">Imidazoleglycerol-phosphate dehydratase</fullName>
    </recommendedName>
</protein>
<dbReference type="GO" id="GO:0000105">
    <property type="term" value="P:L-histidine biosynthetic process"/>
    <property type="evidence" value="ECO:0007669"/>
    <property type="project" value="UniProtKB-UniPathway"/>
</dbReference>
<dbReference type="PROSITE" id="PS00954">
    <property type="entry name" value="IGP_DEHYDRATASE_1"/>
    <property type="match status" value="1"/>
</dbReference>
<accession>A0A3B0V8P3</accession>
<evidence type="ECO:0000256" key="3">
    <source>
        <dbReference type="ARBA" id="ARBA00022605"/>
    </source>
</evidence>
<evidence type="ECO:0000256" key="2">
    <source>
        <dbReference type="ARBA" id="ARBA00016664"/>
    </source>
</evidence>
<dbReference type="Gene3D" id="3.30.230.40">
    <property type="entry name" value="Imidazole glycerol phosphate dehydratase, domain 1"/>
    <property type="match status" value="2"/>
</dbReference>
<reference evidence="6" key="1">
    <citation type="submission" date="2018-06" db="EMBL/GenBank/DDBJ databases">
        <authorList>
            <person name="Zhirakovskaya E."/>
        </authorList>
    </citation>
    <scope>NUCLEOTIDE SEQUENCE</scope>
</reference>
<evidence type="ECO:0000256" key="1">
    <source>
        <dbReference type="ARBA" id="ARBA00005047"/>
    </source>
</evidence>
<dbReference type="InterPro" id="IPR000807">
    <property type="entry name" value="ImidazoleglycerolP_deHydtase"/>
</dbReference>
<dbReference type="FunFam" id="3.30.230.40:FF:000003">
    <property type="entry name" value="Imidazoleglycerol-phosphate dehydratase HisB"/>
    <property type="match status" value="1"/>
</dbReference>
<gene>
    <name evidence="6" type="ORF">MNBD_DELTA02-81</name>
</gene>
<organism evidence="6">
    <name type="scientific">hydrothermal vent metagenome</name>
    <dbReference type="NCBI Taxonomy" id="652676"/>
    <lineage>
        <taxon>unclassified sequences</taxon>
        <taxon>metagenomes</taxon>
        <taxon>ecological metagenomes</taxon>
    </lineage>
</organism>
<dbReference type="FunFam" id="3.30.230.40:FF:000001">
    <property type="entry name" value="Imidazoleglycerol-phosphate dehydratase HisB"/>
    <property type="match status" value="1"/>
</dbReference>
<dbReference type="SUPFAM" id="SSF54211">
    <property type="entry name" value="Ribosomal protein S5 domain 2-like"/>
    <property type="match status" value="2"/>
</dbReference>
<dbReference type="UniPathway" id="UPA00031">
    <property type="reaction ID" value="UER00011"/>
</dbReference>
<dbReference type="InterPro" id="IPR038494">
    <property type="entry name" value="IGPD_sf"/>
</dbReference>